<sequence>MSGCKNGKGPADLRSAETLAIDCRPLARSRRSCRSSRASAVGRFLPSTGTKCQTFTLGQLLDSGPEWRHSLFRGGAGVGKDHRYQGANQVGRWRRHAGRRRPLRRLPRPLLGLIFLSVGTLAATITQFVIQSTASLQSRITNWTEPLPGSMEGRASVIDGDTVEISGQRIRFNGIDAPESRQYCDDAKGFEYPCGRRAADALDTFLAASRPLHCTFVDRDRYGRLVGDCERADGRGVQQWLVEQGLALDWPKYSSGIYASLQAAAKASKRGIWAGSFQAPWEWRAEHSENPRPAISQPLGIISDRQLAQGFACQPRRTCSQISSCDEANWYLGNCSWGGKLDRDKDGIACETLC</sequence>
<organism evidence="3 4">
    <name type="scientific">Mesorhizobium prunaredense</name>
    <dbReference type="NCBI Taxonomy" id="1631249"/>
    <lineage>
        <taxon>Bacteria</taxon>
        <taxon>Pseudomonadati</taxon>
        <taxon>Pseudomonadota</taxon>
        <taxon>Alphaproteobacteria</taxon>
        <taxon>Hyphomicrobiales</taxon>
        <taxon>Phyllobacteriaceae</taxon>
        <taxon>Mesorhizobium</taxon>
    </lineage>
</organism>
<name>A0A1R3VG11_9HYPH</name>
<dbReference type="STRING" id="1631249.BQ8794_60139"/>
<dbReference type="InterPro" id="IPR008613">
    <property type="entry name" value="Excalibur_Ca-bd_domain"/>
</dbReference>
<dbReference type="SMART" id="SM00894">
    <property type="entry name" value="Excalibur"/>
    <property type="match status" value="1"/>
</dbReference>
<evidence type="ECO:0000256" key="1">
    <source>
        <dbReference type="SAM" id="Phobius"/>
    </source>
</evidence>
<protein>
    <recommendedName>
        <fullName evidence="2">TNase-like domain-containing protein</fullName>
    </recommendedName>
</protein>
<evidence type="ECO:0000313" key="3">
    <source>
        <dbReference type="EMBL" id="SIT58830.1"/>
    </source>
</evidence>
<dbReference type="SMART" id="SM00318">
    <property type="entry name" value="SNc"/>
    <property type="match status" value="1"/>
</dbReference>
<dbReference type="PANTHER" id="PTHR12302">
    <property type="entry name" value="EBNA2 BINDING PROTEIN P100"/>
    <property type="match status" value="1"/>
</dbReference>
<evidence type="ECO:0000313" key="4">
    <source>
        <dbReference type="Proteomes" id="UP000188388"/>
    </source>
</evidence>
<feature type="domain" description="TNase-like" evidence="2">
    <location>
        <begin position="157"/>
        <end position="275"/>
    </location>
</feature>
<evidence type="ECO:0000259" key="2">
    <source>
        <dbReference type="PROSITE" id="PS50830"/>
    </source>
</evidence>
<keyword evidence="1" id="KW-0472">Membrane</keyword>
<accession>A0A1R3VG11</accession>
<dbReference type="PANTHER" id="PTHR12302:SF26">
    <property type="entry name" value="BLR1266 PROTEIN"/>
    <property type="match status" value="1"/>
</dbReference>
<keyword evidence="4" id="KW-1185">Reference proteome</keyword>
<dbReference type="EMBL" id="FTPD01000056">
    <property type="protein sequence ID" value="SIT58830.1"/>
    <property type="molecule type" value="Genomic_DNA"/>
</dbReference>
<keyword evidence="1" id="KW-1133">Transmembrane helix</keyword>
<dbReference type="Pfam" id="PF00565">
    <property type="entry name" value="SNase"/>
    <property type="match status" value="1"/>
</dbReference>
<reference evidence="4" key="1">
    <citation type="submission" date="2017-01" db="EMBL/GenBank/DDBJ databases">
        <authorList>
            <person name="Brunel B."/>
        </authorList>
    </citation>
    <scope>NUCLEOTIDE SEQUENCE [LARGE SCALE GENOMIC DNA]</scope>
</reference>
<dbReference type="PROSITE" id="PS50830">
    <property type="entry name" value="TNASE_3"/>
    <property type="match status" value="1"/>
</dbReference>
<gene>
    <name evidence="3" type="ORF">BQ8794_60139</name>
</gene>
<dbReference type="Pfam" id="PF05901">
    <property type="entry name" value="Excalibur"/>
    <property type="match status" value="1"/>
</dbReference>
<dbReference type="SUPFAM" id="SSF50199">
    <property type="entry name" value="Staphylococcal nuclease"/>
    <property type="match status" value="1"/>
</dbReference>
<keyword evidence="1" id="KW-0812">Transmembrane</keyword>
<dbReference type="InterPro" id="IPR035437">
    <property type="entry name" value="SNase_OB-fold_sf"/>
</dbReference>
<feature type="transmembrane region" description="Helical" evidence="1">
    <location>
        <begin position="110"/>
        <end position="130"/>
    </location>
</feature>
<dbReference type="AlphaFoldDB" id="A0A1R3VG11"/>
<dbReference type="Proteomes" id="UP000188388">
    <property type="component" value="Unassembled WGS sequence"/>
</dbReference>
<proteinExistence type="predicted"/>
<dbReference type="Gene3D" id="2.40.50.90">
    <property type="match status" value="1"/>
</dbReference>
<dbReference type="InterPro" id="IPR016071">
    <property type="entry name" value="Staphylococal_nuclease_OB-fold"/>
</dbReference>